<dbReference type="OrthoDB" id="9780884at2"/>
<feature type="domain" description="Calcineurin-like phosphoesterase" evidence="3">
    <location>
        <begin position="56"/>
        <end position="239"/>
    </location>
</feature>
<gene>
    <name evidence="4" type="ORF">FDO65_12715</name>
</gene>
<dbReference type="SUPFAM" id="SSF56300">
    <property type="entry name" value="Metallo-dependent phosphatases"/>
    <property type="match status" value="1"/>
</dbReference>
<protein>
    <submittedName>
        <fullName evidence="4">Metallophosphoesterase</fullName>
    </submittedName>
</protein>
<dbReference type="Proteomes" id="UP000306985">
    <property type="component" value="Unassembled WGS sequence"/>
</dbReference>
<evidence type="ECO:0000259" key="3">
    <source>
        <dbReference type="Pfam" id="PF00149"/>
    </source>
</evidence>
<dbReference type="PANTHER" id="PTHR31302:SF20">
    <property type="entry name" value="CONSERVED PROTEIN"/>
    <property type="match status" value="1"/>
</dbReference>
<feature type="signal peptide" evidence="2">
    <location>
        <begin position="1"/>
        <end position="17"/>
    </location>
</feature>
<dbReference type="GO" id="GO:0009245">
    <property type="term" value="P:lipid A biosynthetic process"/>
    <property type="evidence" value="ECO:0007669"/>
    <property type="project" value="TreeGrafter"/>
</dbReference>
<dbReference type="Pfam" id="PF00149">
    <property type="entry name" value="Metallophos"/>
    <property type="match status" value="1"/>
</dbReference>
<evidence type="ECO:0000313" key="5">
    <source>
        <dbReference type="Proteomes" id="UP000306985"/>
    </source>
</evidence>
<dbReference type="InterPro" id="IPR051158">
    <property type="entry name" value="Metallophosphoesterase_sf"/>
</dbReference>
<dbReference type="RefSeq" id="WP_137450088.1">
    <property type="nucleotide sequence ID" value="NZ_SZZH01000003.1"/>
</dbReference>
<dbReference type="InterPro" id="IPR029052">
    <property type="entry name" value="Metallo-depent_PP-like"/>
</dbReference>
<name>A0A4V6CT65_9ACTN</name>
<keyword evidence="5" id="KW-1185">Reference proteome</keyword>
<reference evidence="4 5" key="1">
    <citation type="submission" date="2019-05" db="EMBL/GenBank/DDBJ databases">
        <title>Nakamurella sp. N5BH11, whole genome shotgun sequence.</title>
        <authorList>
            <person name="Tuo L."/>
        </authorList>
    </citation>
    <scope>NUCLEOTIDE SEQUENCE [LARGE SCALE GENOMIC DNA]</scope>
    <source>
        <strain evidence="4 5">N5BH11</strain>
    </source>
</reference>
<dbReference type="Gene3D" id="3.60.21.10">
    <property type="match status" value="1"/>
</dbReference>
<feature type="region of interest" description="Disordered" evidence="1">
    <location>
        <begin position="306"/>
        <end position="337"/>
    </location>
</feature>
<dbReference type="InterPro" id="IPR004843">
    <property type="entry name" value="Calcineurin-like_PHP"/>
</dbReference>
<organism evidence="4 5">
    <name type="scientific">Nakamurella flava</name>
    <dbReference type="NCBI Taxonomy" id="2576308"/>
    <lineage>
        <taxon>Bacteria</taxon>
        <taxon>Bacillati</taxon>
        <taxon>Actinomycetota</taxon>
        <taxon>Actinomycetes</taxon>
        <taxon>Nakamurellales</taxon>
        <taxon>Nakamurellaceae</taxon>
        <taxon>Nakamurella</taxon>
    </lineage>
</organism>
<evidence type="ECO:0000313" key="4">
    <source>
        <dbReference type="EMBL" id="TKV58425.1"/>
    </source>
</evidence>
<sequence length="337" mass="36183">MAAVTARSLVVSSLVGAGAAAVAGAGALAWGTLAEPRMFTLRRVDLPVLPENAWPIRILHLSDLHIVPGQDRKSAWVSSLANLRPDLVVNTGDTLSHPKAVPAAVAAFGDLLDVPGAFVFGNNDFHAPLPKSPHLYFRKRGRSRRGPALPWQDLRAAQAERGWLDLTNARNSVTIRGQRIDLAGVDDPYTRRDRYEKIAGPADTAATVRIGVAHVPEPRVLDRFAQDGYDVLLAGHTHGGQIRVPGFGAIVTNCGIDRSRARGLSRWGASSWLHVSAGLGSSPYMPIRFCCRPEATLLTLRPREPQAAPLSRPHGTGHMPASEQSQAGAVIRPGNLR</sequence>
<dbReference type="GO" id="GO:0016020">
    <property type="term" value="C:membrane"/>
    <property type="evidence" value="ECO:0007669"/>
    <property type="project" value="GOC"/>
</dbReference>
<dbReference type="EMBL" id="SZZH01000003">
    <property type="protein sequence ID" value="TKV58425.1"/>
    <property type="molecule type" value="Genomic_DNA"/>
</dbReference>
<keyword evidence="2" id="KW-0732">Signal</keyword>
<dbReference type="GO" id="GO:0008758">
    <property type="term" value="F:UDP-2,3-diacylglucosamine hydrolase activity"/>
    <property type="evidence" value="ECO:0007669"/>
    <property type="project" value="TreeGrafter"/>
</dbReference>
<evidence type="ECO:0000256" key="1">
    <source>
        <dbReference type="SAM" id="MobiDB-lite"/>
    </source>
</evidence>
<comment type="caution">
    <text evidence="4">The sequence shown here is derived from an EMBL/GenBank/DDBJ whole genome shotgun (WGS) entry which is preliminary data.</text>
</comment>
<dbReference type="AlphaFoldDB" id="A0A4V6CT65"/>
<dbReference type="PANTHER" id="PTHR31302">
    <property type="entry name" value="TRANSMEMBRANE PROTEIN WITH METALLOPHOSPHOESTERASE DOMAIN-RELATED"/>
    <property type="match status" value="1"/>
</dbReference>
<proteinExistence type="predicted"/>
<feature type="chain" id="PRO_5039627746" evidence="2">
    <location>
        <begin position="18"/>
        <end position="337"/>
    </location>
</feature>
<evidence type="ECO:0000256" key="2">
    <source>
        <dbReference type="SAM" id="SignalP"/>
    </source>
</evidence>
<accession>A0A4V6CT65</accession>